<dbReference type="EMBL" id="BPWL01000004">
    <property type="protein sequence ID" value="GJJ09709.1"/>
    <property type="molecule type" value="Genomic_DNA"/>
</dbReference>
<dbReference type="PROSITE" id="PS50181">
    <property type="entry name" value="FBOX"/>
    <property type="match status" value="1"/>
</dbReference>
<feature type="domain" description="F-box" evidence="2">
    <location>
        <begin position="6"/>
        <end position="52"/>
    </location>
</feature>
<reference evidence="3" key="1">
    <citation type="submission" date="2021-10" db="EMBL/GenBank/DDBJ databases">
        <title>De novo Genome Assembly of Clathrus columnatus (Basidiomycota, Fungi) Using Illumina and Nanopore Sequence Data.</title>
        <authorList>
            <person name="Ogiso-Tanaka E."/>
            <person name="Itagaki H."/>
            <person name="Hosoya T."/>
            <person name="Hosaka K."/>
        </authorList>
    </citation>
    <scope>NUCLEOTIDE SEQUENCE</scope>
    <source>
        <strain evidence="3">MO-923</strain>
    </source>
</reference>
<evidence type="ECO:0000313" key="4">
    <source>
        <dbReference type="Proteomes" id="UP001050691"/>
    </source>
</evidence>
<feature type="compositionally biased region" description="Low complexity" evidence="1">
    <location>
        <begin position="379"/>
        <end position="389"/>
    </location>
</feature>
<dbReference type="Proteomes" id="UP001050691">
    <property type="component" value="Unassembled WGS sequence"/>
</dbReference>
<dbReference type="SUPFAM" id="SSF50969">
    <property type="entry name" value="YVTN repeat-like/Quinoprotein amine dehydrogenase"/>
    <property type="match status" value="1"/>
</dbReference>
<keyword evidence="4" id="KW-1185">Reference proteome</keyword>
<sequence>MVPHAPCKFTELPEDILLEICYFLDMEDVFSLRQVNRRVYNFSSTRHLWYKFTFHLYDRVPLALPPFRPRISFSAEELHSICRHGLRLENNWRSDYPTPYKKPRYLELSKKEDGVMMLRLLPGGRFFLVVTAKGELTCRDSRDGRIVGECIHGGNKVHSIDVDVVEDGRCIILAVSVDQPRSKGSSNTSDVHMVHVLRIDIIENPKTGPRVEFIHIMASPWDYPWWIVSLEGDIVAAYSCILEDKPLRHFVVWIANWKTATAAVIHLPQGVIPLETWPTLQVVGGQVIIHEERGGSPASIVFPVPDTLFSTNTVDHLPQVKITPTLILKGDRLDNAYQTRFSKIWRNACPQSAAKRPISLFSISAMPDSHSRRTIKVQTFDPFPTPDTTKSSVGTSRTPIPRSKNWSRSAIVPFGDDGLRFTFCLGRYGSFPIWIEEDGQAQLHLMGLFTDQKNGGTCHVKELVPPEGVDLDRLHCLDFDDAEGILCAVTERGVWIVEY</sequence>
<evidence type="ECO:0000259" key="2">
    <source>
        <dbReference type="PROSITE" id="PS50181"/>
    </source>
</evidence>
<dbReference type="AlphaFoldDB" id="A0AAV5A918"/>
<accession>A0AAV5A918</accession>
<dbReference type="InterPro" id="IPR036047">
    <property type="entry name" value="F-box-like_dom_sf"/>
</dbReference>
<dbReference type="Gene3D" id="1.20.1280.50">
    <property type="match status" value="1"/>
</dbReference>
<gene>
    <name evidence="3" type="ORF">Clacol_003933</name>
</gene>
<name>A0AAV5A918_9AGAM</name>
<dbReference type="InterPro" id="IPR001810">
    <property type="entry name" value="F-box_dom"/>
</dbReference>
<protein>
    <recommendedName>
        <fullName evidence="2">F-box domain-containing protein</fullName>
    </recommendedName>
</protein>
<dbReference type="SUPFAM" id="SSF81383">
    <property type="entry name" value="F-box domain"/>
    <property type="match status" value="1"/>
</dbReference>
<dbReference type="Pfam" id="PF12937">
    <property type="entry name" value="F-box-like"/>
    <property type="match status" value="1"/>
</dbReference>
<feature type="compositionally biased region" description="Polar residues" evidence="1">
    <location>
        <begin position="390"/>
        <end position="401"/>
    </location>
</feature>
<evidence type="ECO:0000313" key="3">
    <source>
        <dbReference type="EMBL" id="GJJ09709.1"/>
    </source>
</evidence>
<comment type="caution">
    <text evidence="3">The sequence shown here is derived from an EMBL/GenBank/DDBJ whole genome shotgun (WGS) entry which is preliminary data.</text>
</comment>
<proteinExistence type="predicted"/>
<organism evidence="3 4">
    <name type="scientific">Clathrus columnatus</name>
    <dbReference type="NCBI Taxonomy" id="1419009"/>
    <lineage>
        <taxon>Eukaryota</taxon>
        <taxon>Fungi</taxon>
        <taxon>Dikarya</taxon>
        <taxon>Basidiomycota</taxon>
        <taxon>Agaricomycotina</taxon>
        <taxon>Agaricomycetes</taxon>
        <taxon>Phallomycetidae</taxon>
        <taxon>Phallales</taxon>
        <taxon>Clathraceae</taxon>
        <taxon>Clathrus</taxon>
    </lineage>
</organism>
<feature type="region of interest" description="Disordered" evidence="1">
    <location>
        <begin position="379"/>
        <end position="401"/>
    </location>
</feature>
<dbReference type="InterPro" id="IPR011044">
    <property type="entry name" value="Quino_amine_DH_bsu"/>
</dbReference>
<dbReference type="SMART" id="SM00256">
    <property type="entry name" value="FBOX"/>
    <property type="match status" value="1"/>
</dbReference>
<evidence type="ECO:0000256" key="1">
    <source>
        <dbReference type="SAM" id="MobiDB-lite"/>
    </source>
</evidence>